<keyword evidence="2" id="KW-0201">Cytochrome c-type biogenesis</keyword>
<dbReference type="PANTHER" id="PTHR42852">
    <property type="entry name" value="THIOL:DISULFIDE INTERCHANGE PROTEIN DSBE"/>
    <property type="match status" value="1"/>
</dbReference>
<evidence type="ECO:0000256" key="6">
    <source>
        <dbReference type="SAM" id="SignalP"/>
    </source>
</evidence>
<comment type="subcellular location">
    <subcellularLocation>
        <location evidence="1">Cell envelope</location>
    </subcellularLocation>
</comment>
<dbReference type="PROSITE" id="PS51257">
    <property type="entry name" value="PROKAR_LIPOPROTEIN"/>
    <property type="match status" value="1"/>
</dbReference>
<dbReference type="RefSeq" id="WP_253672830.1">
    <property type="nucleotide sequence ID" value="NZ_JAMTCP010000047.1"/>
</dbReference>
<sequence length="201" mass="21133">MTVRPVIRRLGVGIAAGLAAVLALAGCSTGGDAVATGGDFQFVSPGGQTEIRYGDADRKKAPEIAGESLTEQGKRISVSDYAGKVVVVNLWGSWCGPCRGEADDLERVAAATKDSGVQFLGVNVKDDRSAAQDFVRNNGVTFPSLFDPPGRSLIGLKGYPRSTVPSTIVLDRQHRVAAVFLKPLLDTDLRPVVEQIAAEPA</sequence>
<evidence type="ECO:0000259" key="7">
    <source>
        <dbReference type="PROSITE" id="PS51352"/>
    </source>
</evidence>
<evidence type="ECO:0000256" key="1">
    <source>
        <dbReference type="ARBA" id="ARBA00004196"/>
    </source>
</evidence>
<gene>
    <name evidence="8" type="ORF">LX15_005461</name>
</gene>
<evidence type="ECO:0000313" key="9">
    <source>
        <dbReference type="Proteomes" id="UP001205311"/>
    </source>
</evidence>
<evidence type="ECO:0000313" key="8">
    <source>
        <dbReference type="EMBL" id="MCP2261735.1"/>
    </source>
</evidence>
<dbReference type="Gene3D" id="3.40.30.10">
    <property type="entry name" value="Glutaredoxin"/>
    <property type="match status" value="1"/>
</dbReference>
<evidence type="ECO:0000256" key="2">
    <source>
        <dbReference type="ARBA" id="ARBA00022748"/>
    </source>
</evidence>
<keyword evidence="6" id="KW-0732">Signal</keyword>
<feature type="signal peptide" evidence="6">
    <location>
        <begin position="1"/>
        <end position="25"/>
    </location>
</feature>
<keyword evidence="9" id="KW-1185">Reference proteome</keyword>
<dbReference type="PANTHER" id="PTHR42852:SF6">
    <property type="entry name" value="THIOL:DISULFIDE INTERCHANGE PROTEIN DSBE"/>
    <property type="match status" value="1"/>
</dbReference>
<dbReference type="EMBL" id="JAMTCP010000047">
    <property type="protein sequence ID" value="MCP2261735.1"/>
    <property type="molecule type" value="Genomic_DNA"/>
</dbReference>
<dbReference type="PROSITE" id="PS00194">
    <property type="entry name" value="THIOREDOXIN_1"/>
    <property type="match status" value="1"/>
</dbReference>
<organism evidence="8 9">
    <name type="scientific">Streptoalloteichus tenebrarius (strain ATCC 17920 / DSM 40477 / JCM 4838 / CBS 697.72 / NBRC 16177 / NCIMB 11028 / NRRL B-12390 / A12253. 1 / ISP 5477)</name>
    <name type="common">Streptomyces tenebrarius</name>
    <dbReference type="NCBI Taxonomy" id="1933"/>
    <lineage>
        <taxon>Bacteria</taxon>
        <taxon>Bacillati</taxon>
        <taxon>Actinomycetota</taxon>
        <taxon>Actinomycetes</taxon>
        <taxon>Pseudonocardiales</taxon>
        <taxon>Pseudonocardiaceae</taxon>
        <taxon>Streptoalloteichus</taxon>
    </lineage>
</organism>
<protein>
    <submittedName>
        <fullName evidence="8">Thiol-disulfide isomerase or thioredoxin</fullName>
    </submittedName>
</protein>
<dbReference type="GO" id="GO:0016853">
    <property type="term" value="F:isomerase activity"/>
    <property type="evidence" value="ECO:0007669"/>
    <property type="project" value="UniProtKB-KW"/>
</dbReference>
<comment type="caution">
    <text evidence="8">The sequence shown here is derived from an EMBL/GenBank/DDBJ whole genome shotgun (WGS) entry which is preliminary data.</text>
</comment>
<evidence type="ECO:0000256" key="4">
    <source>
        <dbReference type="ARBA" id="ARBA00023157"/>
    </source>
</evidence>
<reference evidence="8 9" key="1">
    <citation type="submission" date="2022-06" db="EMBL/GenBank/DDBJ databases">
        <title>Genomic Encyclopedia of Archaeal and Bacterial Type Strains, Phase II (KMG-II): from individual species to whole genera.</title>
        <authorList>
            <person name="Goeker M."/>
        </authorList>
    </citation>
    <scope>NUCLEOTIDE SEQUENCE [LARGE SCALE GENOMIC DNA]</scope>
    <source>
        <strain evidence="8 9">DSM 40477</strain>
    </source>
</reference>
<proteinExistence type="predicted"/>
<dbReference type="Pfam" id="PF08534">
    <property type="entry name" value="Redoxin"/>
    <property type="match status" value="1"/>
</dbReference>
<dbReference type="SUPFAM" id="SSF52833">
    <property type="entry name" value="Thioredoxin-like"/>
    <property type="match status" value="1"/>
</dbReference>
<dbReference type="InterPro" id="IPR050553">
    <property type="entry name" value="Thioredoxin_ResA/DsbE_sf"/>
</dbReference>
<feature type="chain" id="PRO_5047293365" evidence="6">
    <location>
        <begin position="26"/>
        <end position="201"/>
    </location>
</feature>
<dbReference type="InterPro" id="IPR013740">
    <property type="entry name" value="Redoxin"/>
</dbReference>
<keyword evidence="3" id="KW-0812">Transmembrane</keyword>
<dbReference type="CDD" id="cd02966">
    <property type="entry name" value="TlpA_like_family"/>
    <property type="match status" value="1"/>
</dbReference>
<feature type="domain" description="Thioredoxin" evidence="7">
    <location>
        <begin position="55"/>
        <end position="198"/>
    </location>
</feature>
<evidence type="ECO:0000256" key="5">
    <source>
        <dbReference type="ARBA" id="ARBA00023284"/>
    </source>
</evidence>
<keyword evidence="3" id="KW-0735">Signal-anchor</keyword>
<dbReference type="PROSITE" id="PS51352">
    <property type="entry name" value="THIOREDOXIN_2"/>
    <property type="match status" value="1"/>
</dbReference>
<keyword evidence="5" id="KW-0676">Redox-active center</keyword>
<keyword evidence="4" id="KW-1015">Disulfide bond</keyword>
<dbReference type="InterPro" id="IPR013766">
    <property type="entry name" value="Thioredoxin_domain"/>
</dbReference>
<dbReference type="Proteomes" id="UP001205311">
    <property type="component" value="Unassembled WGS sequence"/>
</dbReference>
<accession>A0ABT1I1S1</accession>
<dbReference type="InterPro" id="IPR036249">
    <property type="entry name" value="Thioredoxin-like_sf"/>
</dbReference>
<name>A0ABT1I1S1_STRSD</name>
<dbReference type="InterPro" id="IPR017937">
    <property type="entry name" value="Thioredoxin_CS"/>
</dbReference>
<keyword evidence="8" id="KW-0413">Isomerase</keyword>
<evidence type="ECO:0000256" key="3">
    <source>
        <dbReference type="ARBA" id="ARBA00022968"/>
    </source>
</evidence>